<dbReference type="Gene3D" id="3.30.420.10">
    <property type="entry name" value="Ribonuclease H-like superfamily/Ribonuclease H"/>
    <property type="match status" value="1"/>
</dbReference>
<dbReference type="SUPFAM" id="SSF53098">
    <property type="entry name" value="Ribonuclease H-like"/>
    <property type="match status" value="1"/>
</dbReference>
<evidence type="ECO:0000259" key="1">
    <source>
        <dbReference type="SMART" id="SM00474"/>
    </source>
</evidence>
<dbReference type="SMART" id="SM00474">
    <property type="entry name" value="35EXOc"/>
    <property type="match status" value="1"/>
</dbReference>
<reference evidence="2 3" key="1">
    <citation type="submission" date="2022-12" db="EMBL/GenBank/DDBJ databases">
        <title>Genomic features and morphological characterization of a novel Knufia sp. strain isolated from spacecraft assembly facility.</title>
        <authorList>
            <person name="Teixeira M."/>
            <person name="Chander A.M."/>
            <person name="Stajich J.E."/>
            <person name="Venkateswaran K."/>
        </authorList>
    </citation>
    <scope>NUCLEOTIDE SEQUENCE [LARGE SCALE GENOMIC DNA]</scope>
    <source>
        <strain evidence="2 3">FJI-L2-BK-P2</strain>
    </source>
</reference>
<dbReference type="InterPro" id="IPR002562">
    <property type="entry name" value="3'-5'_exonuclease_dom"/>
</dbReference>
<proteinExistence type="predicted"/>
<organism evidence="2 3">
    <name type="scientific">Knufia fluminis</name>
    <dbReference type="NCBI Taxonomy" id="191047"/>
    <lineage>
        <taxon>Eukaryota</taxon>
        <taxon>Fungi</taxon>
        <taxon>Dikarya</taxon>
        <taxon>Ascomycota</taxon>
        <taxon>Pezizomycotina</taxon>
        <taxon>Eurotiomycetes</taxon>
        <taxon>Chaetothyriomycetidae</taxon>
        <taxon>Chaetothyriales</taxon>
        <taxon>Trichomeriaceae</taxon>
        <taxon>Knufia</taxon>
    </lineage>
</organism>
<dbReference type="PANTHER" id="PTHR43040">
    <property type="entry name" value="RIBONUCLEASE D"/>
    <property type="match status" value="1"/>
</dbReference>
<sequence>MPDTLRVHVESRRRATNIVRIKKNNDSGSGGRRDATIVVRGDMRFVITVGHPYPDWRDDYAKAKHRATEFLAGTMKITKSSFRKTFVDSPKQATKKYKDNREWQEHVRECRDIVQSEAPANTSYTYVIEKDGVKDMVTKLADLPTDKPYIGFDMEAKGLGHTSRLCLLQIRDHLHDQSYLVDLLVLGKSAFKTKGKDGKTTLKMILEDPTRTKLIFDCRQDSCTLYANAGIKLRGVLDVQVMYMLTSDFCPQYRTGLAKVVKLTCQLNEDAKAKWDANKANTPGELKIWENRPLEAKYRAYALGDVELLGTMYEKISARLTREGMEESARWSAIEVERTWCKAKD</sequence>
<feature type="domain" description="3'-5' exonuclease" evidence="1">
    <location>
        <begin position="124"/>
        <end position="321"/>
    </location>
</feature>
<dbReference type="AlphaFoldDB" id="A0AAN8F4I0"/>
<dbReference type="Proteomes" id="UP001316803">
    <property type="component" value="Unassembled WGS sequence"/>
</dbReference>
<keyword evidence="3" id="KW-1185">Reference proteome</keyword>
<dbReference type="InterPro" id="IPR036397">
    <property type="entry name" value="RNaseH_sf"/>
</dbReference>
<gene>
    <name evidence="2" type="ORF">OHC33_007869</name>
</gene>
<dbReference type="InterPro" id="IPR012337">
    <property type="entry name" value="RNaseH-like_sf"/>
</dbReference>
<evidence type="ECO:0000313" key="3">
    <source>
        <dbReference type="Proteomes" id="UP001316803"/>
    </source>
</evidence>
<name>A0AAN8F4I0_9EURO</name>
<dbReference type="EMBL" id="JAKLMC020000022">
    <property type="protein sequence ID" value="KAK5951116.1"/>
    <property type="molecule type" value="Genomic_DNA"/>
</dbReference>
<dbReference type="GO" id="GO:0008408">
    <property type="term" value="F:3'-5' exonuclease activity"/>
    <property type="evidence" value="ECO:0007669"/>
    <property type="project" value="InterPro"/>
</dbReference>
<accession>A0AAN8F4I0</accession>
<protein>
    <recommendedName>
        <fullName evidence="1">3'-5' exonuclease domain-containing protein</fullName>
    </recommendedName>
</protein>
<comment type="caution">
    <text evidence="2">The sequence shown here is derived from an EMBL/GenBank/DDBJ whole genome shotgun (WGS) entry which is preliminary data.</text>
</comment>
<dbReference type="PANTHER" id="PTHR43040:SF1">
    <property type="entry name" value="RIBONUCLEASE D"/>
    <property type="match status" value="1"/>
</dbReference>
<evidence type="ECO:0000313" key="2">
    <source>
        <dbReference type="EMBL" id="KAK5951116.1"/>
    </source>
</evidence>
<dbReference type="GO" id="GO:0006139">
    <property type="term" value="P:nucleobase-containing compound metabolic process"/>
    <property type="evidence" value="ECO:0007669"/>
    <property type="project" value="InterPro"/>
</dbReference>
<dbReference type="GO" id="GO:0003676">
    <property type="term" value="F:nucleic acid binding"/>
    <property type="evidence" value="ECO:0007669"/>
    <property type="project" value="InterPro"/>
</dbReference>
<dbReference type="Pfam" id="PF01612">
    <property type="entry name" value="DNA_pol_A_exo1"/>
    <property type="match status" value="1"/>
</dbReference>